<dbReference type="Gene3D" id="1.10.630.10">
    <property type="entry name" value="Cytochrome P450"/>
    <property type="match status" value="1"/>
</dbReference>
<dbReference type="GO" id="GO:0020037">
    <property type="term" value="F:heme binding"/>
    <property type="evidence" value="ECO:0007669"/>
    <property type="project" value="InterPro"/>
</dbReference>
<dbReference type="PANTHER" id="PTHR24286">
    <property type="entry name" value="CYTOCHROME P450 26"/>
    <property type="match status" value="1"/>
</dbReference>
<keyword evidence="7 24" id="KW-0479">Metal-binding</keyword>
<comment type="similarity">
    <text evidence="4 25">Belongs to the cytochrome P450 family.</text>
</comment>
<dbReference type="EMBL" id="JACGWO010000005">
    <property type="protein sequence ID" value="KAK4427329.1"/>
    <property type="molecule type" value="Genomic_DNA"/>
</dbReference>
<keyword evidence="23" id="KW-1069">Brassinosteroid biosynthesis</keyword>
<dbReference type="Proteomes" id="UP001293254">
    <property type="component" value="Unassembled WGS sequence"/>
</dbReference>
<evidence type="ECO:0000256" key="5">
    <source>
        <dbReference type="ARBA" id="ARBA00022617"/>
    </source>
</evidence>
<dbReference type="CDD" id="cd11043">
    <property type="entry name" value="CYP90-like"/>
    <property type="match status" value="1"/>
</dbReference>
<feature type="binding site" description="axial binding residue" evidence="24">
    <location>
        <position position="435"/>
    </location>
    <ligand>
        <name>heme</name>
        <dbReference type="ChEBI" id="CHEBI:30413"/>
    </ligand>
    <ligandPart>
        <name>Fe</name>
        <dbReference type="ChEBI" id="CHEBI:18248"/>
    </ligandPart>
</feature>
<organism evidence="27 28">
    <name type="scientific">Sesamum alatum</name>
    <dbReference type="NCBI Taxonomy" id="300844"/>
    <lineage>
        <taxon>Eukaryota</taxon>
        <taxon>Viridiplantae</taxon>
        <taxon>Streptophyta</taxon>
        <taxon>Embryophyta</taxon>
        <taxon>Tracheophyta</taxon>
        <taxon>Spermatophyta</taxon>
        <taxon>Magnoliopsida</taxon>
        <taxon>eudicotyledons</taxon>
        <taxon>Gunneridae</taxon>
        <taxon>Pentapetalae</taxon>
        <taxon>asterids</taxon>
        <taxon>lamiids</taxon>
        <taxon>Lamiales</taxon>
        <taxon>Pedaliaceae</taxon>
        <taxon>Sesamum</taxon>
    </lineage>
</organism>
<keyword evidence="5 24" id="KW-0349">Heme</keyword>
<evidence type="ECO:0000256" key="20">
    <source>
        <dbReference type="ARBA" id="ARBA00076244"/>
    </source>
</evidence>
<accession>A0AAE1YBS2</accession>
<evidence type="ECO:0000256" key="17">
    <source>
        <dbReference type="ARBA" id="ARBA00060577"/>
    </source>
</evidence>
<evidence type="ECO:0000256" key="18">
    <source>
        <dbReference type="ARBA" id="ARBA00066344"/>
    </source>
</evidence>
<evidence type="ECO:0000256" key="16">
    <source>
        <dbReference type="ARBA" id="ARBA00051572"/>
    </source>
</evidence>
<evidence type="ECO:0000256" key="4">
    <source>
        <dbReference type="ARBA" id="ARBA00010617"/>
    </source>
</evidence>
<evidence type="ECO:0000256" key="12">
    <source>
        <dbReference type="ARBA" id="ARBA00023033"/>
    </source>
</evidence>
<dbReference type="InterPro" id="IPR002401">
    <property type="entry name" value="Cyt_P450_E_grp-I"/>
</dbReference>
<keyword evidence="6 26" id="KW-0812">Transmembrane</keyword>
<evidence type="ECO:0000256" key="24">
    <source>
        <dbReference type="PIRSR" id="PIRSR602401-1"/>
    </source>
</evidence>
<dbReference type="GO" id="GO:0016020">
    <property type="term" value="C:membrane"/>
    <property type="evidence" value="ECO:0007669"/>
    <property type="project" value="UniProtKB-SubCell"/>
</dbReference>
<feature type="transmembrane region" description="Helical" evidence="26">
    <location>
        <begin position="6"/>
        <end position="25"/>
    </location>
</feature>
<reference evidence="27" key="1">
    <citation type="submission" date="2020-06" db="EMBL/GenBank/DDBJ databases">
        <authorList>
            <person name="Li T."/>
            <person name="Hu X."/>
            <person name="Zhang T."/>
            <person name="Song X."/>
            <person name="Zhang H."/>
            <person name="Dai N."/>
            <person name="Sheng W."/>
            <person name="Hou X."/>
            <person name="Wei L."/>
        </authorList>
    </citation>
    <scope>NUCLEOTIDE SEQUENCE</scope>
    <source>
        <strain evidence="27">3651</strain>
        <tissue evidence="27">Leaf</tissue>
    </source>
</reference>
<protein>
    <recommendedName>
        <fullName evidence="18">22alpha-hydroxysteroid 23-monooxygenase</fullName>
        <ecNumber evidence="18">1.14.14.147</ecNumber>
    </recommendedName>
    <alternativeName>
        <fullName evidence="21">(22R,23R)-22,23-dihydroxy-campest-4-en-3-one synthase</fullName>
    </alternativeName>
    <alternativeName>
        <fullName evidence="22">(22R,23R)-22,23-dihydroxycampesterol synthase</fullName>
    </alternativeName>
    <alternativeName>
        <fullName evidence="19">6-deoxoteasterone synthase</fullName>
    </alternativeName>
    <alternativeName>
        <fullName evidence="20">Teasterone synthase</fullName>
    </alternativeName>
</protein>
<dbReference type="GO" id="GO:0048366">
    <property type="term" value="P:leaf development"/>
    <property type="evidence" value="ECO:0007669"/>
    <property type="project" value="UniProtKB-ARBA"/>
</dbReference>
<evidence type="ECO:0000256" key="13">
    <source>
        <dbReference type="ARBA" id="ARBA00023136"/>
    </source>
</evidence>
<evidence type="ECO:0000256" key="26">
    <source>
        <dbReference type="SAM" id="Phobius"/>
    </source>
</evidence>
<evidence type="ECO:0000256" key="11">
    <source>
        <dbReference type="ARBA" id="ARBA00023004"/>
    </source>
</evidence>
<dbReference type="GO" id="GO:0016132">
    <property type="term" value="P:brassinosteroid biosynthetic process"/>
    <property type="evidence" value="ECO:0007669"/>
    <property type="project" value="UniProtKB-KW"/>
</dbReference>
<comment type="cofactor">
    <cofactor evidence="1 24">
        <name>heme</name>
        <dbReference type="ChEBI" id="CHEBI:30413"/>
    </cofactor>
</comment>
<evidence type="ECO:0000256" key="23">
    <source>
        <dbReference type="ARBA" id="ARBA00084112"/>
    </source>
</evidence>
<evidence type="ECO:0000313" key="28">
    <source>
        <dbReference type="Proteomes" id="UP001293254"/>
    </source>
</evidence>
<dbReference type="GO" id="GO:0016125">
    <property type="term" value="P:sterol metabolic process"/>
    <property type="evidence" value="ECO:0007669"/>
    <property type="project" value="TreeGrafter"/>
</dbReference>
<gene>
    <name evidence="27" type="ORF">Salat_1501800</name>
</gene>
<evidence type="ECO:0000256" key="6">
    <source>
        <dbReference type="ARBA" id="ARBA00022692"/>
    </source>
</evidence>
<comment type="pathway">
    <text evidence="3">Hormone biosynthesis.</text>
</comment>
<evidence type="ECO:0000256" key="22">
    <source>
        <dbReference type="ARBA" id="ARBA00083187"/>
    </source>
</evidence>
<evidence type="ECO:0000256" key="3">
    <source>
        <dbReference type="ARBA" id="ARBA00004972"/>
    </source>
</evidence>
<dbReference type="FunFam" id="1.10.630.10:FF:000048">
    <property type="entry name" value="3-epi-6-deoxocathasterone 23-monooxygenase CYP90D1"/>
    <property type="match status" value="1"/>
</dbReference>
<dbReference type="GO" id="GO:0010268">
    <property type="term" value="P:brassinosteroid homeostasis"/>
    <property type="evidence" value="ECO:0007669"/>
    <property type="project" value="TreeGrafter"/>
</dbReference>
<proteinExistence type="inferred from homology"/>
<keyword evidence="12 25" id="KW-0503">Monooxygenase</keyword>
<dbReference type="SUPFAM" id="SSF48264">
    <property type="entry name" value="Cytochrome P450"/>
    <property type="match status" value="1"/>
</dbReference>
<dbReference type="PRINTS" id="PR00463">
    <property type="entry name" value="EP450I"/>
</dbReference>
<comment type="pathway">
    <text evidence="17">Steroid biosynthesis.</text>
</comment>
<evidence type="ECO:0000256" key="25">
    <source>
        <dbReference type="RuleBase" id="RU000461"/>
    </source>
</evidence>
<comment type="catalytic activity">
    <reaction evidence="15">
        <text>(22S,24R)-22-hydroxy-5alpha-ergostan-3-one + reduced [NADPH--hemoprotein reductase] + O2 = 3-dehydro-6-deoxoteasterone + oxidized [NADPH--hemoprotein reductase] + H2O + H(+)</text>
        <dbReference type="Rhea" id="RHEA:27325"/>
        <dbReference type="Rhea" id="RHEA-COMP:11964"/>
        <dbReference type="Rhea" id="RHEA-COMP:11965"/>
        <dbReference type="ChEBI" id="CHEBI:15377"/>
        <dbReference type="ChEBI" id="CHEBI:15378"/>
        <dbReference type="ChEBI" id="CHEBI:15379"/>
        <dbReference type="ChEBI" id="CHEBI:20710"/>
        <dbReference type="ChEBI" id="CHEBI:57618"/>
        <dbReference type="ChEBI" id="CHEBI:58210"/>
        <dbReference type="ChEBI" id="CHEBI:59411"/>
        <dbReference type="EC" id="1.14.14.147"/>
    </reaction>
</comment>
<keyword evidence="23" id="KW-0443">Lipid metabolism</keyword>
<keyword evidence="10 25" id="KW-0560">Oxidoreductase</keyword>
<dbReference type="InterPro" id="IPR017972">
    <property type="entry name" value="Cyt_P450_CS"/>
</dbReference>
<name>A0AAE1YBS2_9LAMI</name>
<keyword evidence="23" id="KW-0444">Lipid biosynthesis</keyword>
<keyword evidence="13 26" id="KW-0472">Membrane</keyword>
<keyword evidence="11 24" id="KW-0408">Iron</keyword>
<evidence type="ECO:0000256" key="7">
    <source>
        <dbReference type="ARBA" id="ARBA00022723"/>
    </source>
</evidence>
<evidence type="ECO:0000256" key="15">
    <source>
        <dbReference type="ARBA" id="ARBA00050234"/>
    </source>
</evidence>
<evidence type="ECO:0000256" key="10">
    <source>
        <dbReference type="ARBA" id="ARBA00023002"/>
    </source>
</evidence>
<keyword evidence="28" id="KW-1185">Reference proteome</keyword>
<dbReference type="InterPro" id="IPR001128">
    <property type="entry name" value="Cyt_P450"/>
</dbReference>
<evidence type="ECO:0000256" key="19">
    <source>
        <dbReference type="ARBA" id="ARBA00075093"/>
    </source>
</evidence>
<dbReference type="GO" id="GO:0016709">
    <property type="term" value="F:oxidoreductase activity, acting on paired donors, with incorporation or reduction of molecular oxygen, NAD(P)H as one donor, and incorporation of one atom of oxygen"/>
    <property type="evidence" value="ECO:0007669"/>
    <property type="project" value="UniProtKB-ARBA"/>
</dbReference>
<comment type="caution">
    <text evidence="27">The sequence shown here is derived from an EMBL/GenBank/DDBJ whole genome shotgun (WGS) entry which is preliminary data.</text>
</comment>
<dbReference type="InterPro" id="IPR036396">
    <property type="entry name" value="Cyt_P450_sf"/>
</dbReference>
<evidence type="ECO:0000256" key="9">
    <source>
        <dbReference type="ARBA" id="ARBA00022989"/>
    </source>
</evidence>
<dbReference type="Pfam" id="PF00067">
    <property type="entry name" value="p450"/>
    <property type="match status" value="1"/>
</dbReference>
<dbReference type="GO" id="GO:0048443">
    <property type="term" value="P:stamen development"/>
    <property type="evidence" value="ECO:0007669"/>
    <property type="project" value="UniProtKB-ARBA"/>
</dbReference>
<dbReference type="GO" id="GO:0048441">
    <property type="term" value="P:petal development"/>
    <property type="evidence" value="ECO:0007669"/>
    <property type="project" value="UniProtKB-ARBA"/>
</dbReference>
<evidence type="ECO:0000256" key="21">
    <source>
        <dbReference type="ARBA" id="ARBA00078776"/>
    </source>
</evidence>
<comment type="pathway">
    <text evidence="14">Plant hormone biosynthesis; brassinosteroid biosynthesis.</text>
</comment>
<keyword evidence="8" id="KW-0752">Steroid biosynthesis</keyword>
<dbReference type="PANTHER" id="PTHR24286:SF30">
    <property type="entry name" value="3-EPI-6-DEOXOCATHASTERONE 23-MONOOXYGENASE CYP90D1"/>
    <property type="match status" value="1"/>
</dbReference>
<keyword evidence="9 26" id="KW-1133">Transmembrane helix</keyword>
<dbReference type="GO" id="GO:0102097">
    <property type="term" value="F:22alpha-hydroxysteroid 23-monooxygenase activity"/>
    <property type="evidence" value="ECO:0007669"/>
    <property type="project" value="UniProtKB-EC"/>
</dbReference>
<comment type="subcellular location">
    <subcellularLocation>
        <location evidence="2">Membrane</location>
        <topology evidence="2">Single-pass membrane protein</topology>
    </subcellularLocation>
</comment>
<evidence type="ECO:0000313" key="27">
    <source>
        <dbReference type="EMBL" id="KAK4427329.1"/>
    </source>
</evidence>
<sequence length="498" mass="56950">MEMIHGMSLVVMTAAIVWLSAMFLCKKIRISGRNHSNRRSSSSSRLPLGSLGIWPFVGETLQFISCAYSDRPESFMDKRRRMYGKVFKSHLFGSATIVSTDAEVSRIILQSDAKTFVPSYPKSLMELMGKSSILVINGGLQRRIHGLIGSFLKSPTLRSQITTDMRNYVMESMAKWSEHSPVYIQDEAKHIAFQVLVKALISLDGGDEMELLKKHFQEFIAGLMSLPFNFPGTQLYRSLQAKKKMVKLIDGIIRAKRESNNIWSDAAKDVAEVLAKDTSEELTDDLIAENLIDLMIPGEDSVPLLITLAIKYLSHSPPALKQLTEENLQLKRHKEKLGEPLSWNDYLSLPFTQTVITETLRMGNIIIGVMRKAVKDVEIKGHLIPKGWCVLAYFRSVHLDDKLYDFPYQFNPWRWQDKETSNCNFTPFGGGQRLCPGLDLARLEASIFLHHFVTQFRWEAEDDSIIHFPTVRMKRRMPVWVTRRRYLQPFTSLLSNKN</sequence>
<evidence type="ECO:0000256" key="1">
    <source>
        <dbReference type="ARBA" id="ARBA00001971"/>
    </source>
</evidence>
<dbReference type="GO" id="GO:0005506">
    <property type="term" value="F:iron ion binding"/>
    <property type="evidence" value="ECO:0007669"/>
    <property type="project" value="InterPro"/>
</dbReference>
<dbReference type="PROSITE" id="PS00086">
    <property type="entry name" value="CYTOCHROME_P450"/>
    <property type="match status" value="1"/>
</dbReference>
<evidence type="ECO:0000256" key="8">
    <source>
        <dbReference type="ARBA" id="ARBA00022955"/>
    </source>
</evidence>
<comment type="catalytic activity">
    <reaction evidence="16">
        <text>3-epi-6-deoxocathasterone + reduced [NADPH--hemoprotein reductase] + O2 = 6-deoxotyphasterol + oxidized [NADPH--hemoprotein reductase] + H2O + H(+)</text>
        <dbReference type="Rhea" id="RHEA:27321"/>
        <dbReference type="Rhea" id="RHEA-COMP:11964"/>
        <dbReference type="Rhea" id="RHEA-COMP:11965"/>
        <dbReference type="ChEBI" id="CHEBI:15377"/>
        <dbReference type="ChEBI" id="CHEBI:15378"/>
        <dbReference type="ChEBI" id="CHEBI:15379"/>
        <dbReference type="ChEBI" id="CHEBI:20717"/>
        <dbReference type="ChEBI" id="CHEBI:57618"/>
        <dbReference type="ChEBI" id="CHEBI:58210"/>
        <dbReference type="ChEBI" id="CHEBI:59410"/>
        <dbReference type="EC" id="1.14.14.147"/>
    </reaction>
</comment>
<evidence type="ECO:0000256" key="2">
    <source>
        <dbReference type="ARBA" id="ARBA00004167"/>
    </source>
</evidence>
<dbReference type="EC" id="1.14.14.147" evidence="18"/>
<reference evidence="27" key="2">
    <citation type="journal article" date="2024" name="Plant">
        <title>Genomic evolution and insights into agronomic trait innovations of Sesamum species.</title>
        <authorList>
            <person name="Miao H."/>
            <person name="Wang L."/>
            <person name="Qu L."/>
            <person name="Liu H."/>
            <person name="Sun Y."/>
            <person name="Le M."/>
            <person name="Wang Q."/>
            <person name="Wei S."/>
            <person name="Zheng Y."/>
            <person name="Lin W."/>
            <person name="Duan Y."/>
            <person name="Cao H."/>
            <person name="Xiong S."/>
            <person name="Wang X."/>
            <person name="Wei L."/>
            <person name="Li C."/>
            <person name="Ma Q."/>
            <person name="Ju M."/>
            <person name="Zhao R."/>
            <person name="Li G."/>
            <person name="Mu C."/>
            <person name="Tian Q."/>
            <person name="Mei H."/>
            <person name="Zhang T."/>
            <person name="Gao T."/>
            <person name="Zhang H."/>
        </authorList>
    </citation>
    <scope>NUCLEOTIDE SEQUENCE</scope>
    <source>
        <strain evidence="27">3651</strain>
    </source>
</reference>
<evidence type="ECO:0000256" key="14">
    <source>
        <dbReference type="ARBA" id="ARBA00037910"/>
    </source>
</evidence>
<dbReference type="AlphaFoldDB" id="A0AAE1YBS2"/>